<comment type="caution">
    <text evidence="11">The sequence shown here is derived from an EMBL/GenBank/DDBJ whole genome shotgun (WGS) entry which is preliminary data.</text>
</comment>
<dbReference type="EMBL" id="JAHYIQ010000003">
    <property type="protein sequence ID" value="KAK1133460.1"/>
    <property type="molecule type" value="Genomic_DNA"/>
</dbReference>
<keyword evidence="3" id="KW-0808">Transferase</keyword>
<evidence type="ECO:0000256" key="5">
    <source>
        <dbReference type="ARBA" id="ARBA00022832"/>
    </source>
</evidence>
<evidence type="ECO:0000256" key="3">
    <source>
        <dbReference type="ARBA" id="ARBA00022679"/>
    </source>
</evidence>
<dbReference type="Pfam" id="PF01151">
    <property type="entry name" value="ELO"/>
    <property type="match status" value="1"/>
</dbReference>
<evidence type="ECO:0000256" key="8">
    <source>
        <dbReference type="ARBA" id="ARBA00023136"/>
    </source>
</evidence>
<organism evidence="11 12">
    <name type="scientific">Melipona bicolor</name>
    <dbReference type="NCBI Taxonomy" id="60889"/>
    <lineage>
        <taxon>Eukaryota</taxon>
        <taxon>Metazoa</taxon>
        <taxon>Ecdysozoa</taxon>
        <taxon>Arthropoda</taxon>
        <taxon>Hexapoda</taxon>
        <taxon>Insecta</taxon>
        <taxon>Pterygota</taxon>
        <taxon>Neoptera</taxon>
        <taxon>Endopterygota</taxon>
        <taxon>Hymenoptera</taxon>
        <taxon>Apocrita</taxon>
        <taxon>Aculeata</taxon>
        <taxon>Apoidea</taxon>
        <taxon>Anthophila</taxon>
        <taxon>Apidae</taxon>
        <taxon>Melipona</taxon>
    </lineage>
</organism>
<evidence type="ECO:0000313" key="11">
    <source>
        <dbReference type="EMBL" id="KAK1133460.1"/>
    </source>
</evidence>
<dbReference type="Proteomes" id="UP001177670">
    <property type="component" value="Unassembled WGS sequence"/>
</dbReference>
<sequence>MLQHFSNRVKRIARVSGTQGTDITNSCYPAAMCPIPTFLFWHRRRPSNGAYCARNLLITSKQPCCCSKRRRTLLHLYHRISAPWMTWFIMKYFIAGSSLAFVLLNCSVRAMTYTSNLLSSFKPLQTLSNSVKPLVTVVEMVQLSISILKASSSTFPTFDEKIGSRSTSMLEKKQFLLSYATVTPTININLDSFAANIARESRCNAFLNDGMKNRNVSKGGSTSAFPFLSYGRAKGAGQTVMTIVRAKSPYGNVQFVLHKCRGTPELCNVMEKRTTCCGQAPVAAARSATKPNLNNGRE</sequence>
<evidence type="ECO:0000256" key="7">
    <source>
        <dbReference type="ARBA" id="ARBA00023098"/>
    </source>
</evidence>
<dbReference type="GO" id="GO:0016020">
    <property type="term" value="C:membrane"/>
    <property type="evidence" value="ECO:0007669"/>
    <property type="project" value="UniProtKB-SubCell"/>
</dbReference>
<evidence type="ECO:0000256" key="6">
    <source>
        <dbReference type="ARBA" id="ARBA00022989"/>
    </source>
</evidence>
<keyword evidence="7" id="KW-0443">Lipid metabolism</keyword>
<evidence type="ECO:0000256" key="1">
    <source>
        <dbReference type="ARBA" id="ARBA00004141"/>
    </source>
</evidence>
<keyword evidence="4 10" id="KW-0812">Transmembrane</keyword>
<dbReference type="AlphaFoldDB" id="A0AA40KUQ6"/>
<evidence type="ECO:0000256" key="2">
    <source>
        <dbReference type="ARBA" id="ARBA00022516"/>
    </source>
</evidence>
<evidence type="ECO:0000256" key="4">
    <source>
        <dbReference type="ARBA" id="ARBA00022692"/>
    </source>
</evidence>
<keyword evidence="6 10" id="KW-1133">Transmembrane helix</keyword>
<dbReference type="GO" id="GO:0009922">
    <property type="term" value="F:fatty acid elongase activity"/>
    <property type="evidence" value="ECO:0007669"/>
    <property type="project" value="InterPro"/>
</dbReference>
<evidence type="ECO:0000256" key="10">
    <source>
        <dbReference type="SAM" id="Phobius"/>
    </source>
</evidence>
<keyword evidence="5" id="KW-0276">Fatty acid metabolism</keyword>
<dbReference type="GO" id="GO:0006633">
    <property type="term" value="P:fatty acid biosynthetic process"/>
    <property type="evidence" value="ECO:0007669"/>
    <property type="project" value="UniProtKB-KW"/>
</dbReference>
<evidence type="ECO:0000256" key="9">
    <source>
        <dbReference type="ARBA" id="ARBA00023160"/>
    </source>
</evidence>
<comment type="subcellular location">
    <subcellularLocation>
        <location evidence="1">Membrane</location>
        <topology evidence="1">Multi-pass membrane protein</topology>
    </subcellularLocation>
</comment>
<dbReference type="InterPro" id="IPR002076">
    <property type="entry name" value="ELO_fam"/>
</dbReference>
<accession>A0AA40KUQ6</accession>
<keyword evidence="9" id="KW-0275">Fatty acid biosynthesis</keyword>
<protein>
    <submittedName>
        <fullName evidence="11">Uncharacterized protein</fullName>
    </submittedName>
</protein>
<feature type="transmembrane region" description="Helical" evidence="10">
    <location>
        <begin position="84"/>
        <end position="104"/>
    </location>
</feature>
<keyword evidence="2" id="KW-0444">Lipid biosynthesis</keyword>
<reference evidence="11" key="1">
    <citation type="submission" date="2021-10" db="EMBL/GenBank/DDBJ databases">
        <title>Melipona bicolor Genome sequencing and assembly.</title>
        <authorList>
            <person name="Araujo N.S."/>
            <person name="Arias M.C."/>
        </authorList>
    </citation>
    <scope>NUCLEOTIDE SEQUENCE</scope>
    <source>
        <strain evidence="11">USP_2M_L1-L4_2017</strain>
        <tissue evidence="11">Whole body</tissue>
    </source>
</reference>
<keyword evidence="8 10" id="KW-0472">Membrane</keyword>
<evidence type="ECO:0000313" key="12">
    <source>
        <dbReference type="Proteomes" id="UP001177670"/>
    </source>
</evidence>
<name>A0AA40KUQ6_9HYME</name>
<proteinExistence type="predicted"/>
<keyword evidence="12" id="KW-1185">Reference proteome</keyword>
<gene>
    <name evidence="11" type="ORF">K0M31_011267</name>
</gene>